<evidence type="ECO:0000256" key="2">
    <source>
        <dbReference type="ARBA" id="ARBA00005582"/>
    </source>
</evidence>
<keyword evidence="7" id="KW-0378">Hydrolase</keyword>
<evidence type="ECO:0000256" key="6">
    <source>
        <dbReference type="ARBA" id="ARBA00022763"/>
    </source>
</evidence>
<dbReference type="GO" id="GO:0044715">
    <property type="term" value="F:8-oxo-dGDP phosphatase activity"/>
    <property type="evidence" value="ECO:0007669"/>
    <property type="project" value="TreeGrafter"/>
</dbReference>
<evidence type="ECO:0000256" key="18">
    <source>
        <dbReference type="PIRSR" id="PIRSR603561-2"/>
    </source>
</evidence>
<accession>A0AAW8R4H4</accession>
<evidence type="ECO:0000256" key="16">
    <source>
        <dbReference type="ARBA" id="ARBA00042798"/>
    </source>
</evidence>
<dbReference type="InterPro" id="IPR000086">
    <property type="entry name" value="NUDIX_hydrolase_dom"/>
</dbReference>
<sequence>MKQVHVAVGVVCRNDTFFVCKRSVEQHQGGKWEFPGGKVEAHESVEEALTRELMEEIGIQLSSSENLIEIAHDYGDKRVLLSVLIVDAFTGEPYGKEGQDSQWVDLSGLASLDFPEANQAIIQALVERAQS</sequence>
<evidence type="ECO:0000256" key="3">
    <source>
        <dbReference type="ARBA" id="ARBA00022457"/>
    </source>
</evidence>
<evidence type="ECO:0000256" key="17">
    <source>
        <dbReference type="PIRSR" id="PIRSR603561-1"/>
    </source>
</evidence>
<dbReference type="InterPro" id="IPR029119">
    <property type="entry name" value="MutY_C"/>
</dbReference>
<dbReference type="GO" id="GO:0008413">
    <property type="term" value="F:8-oxo-7,8-dihydroguanosine triphosphate pyrophosphatase activity"/>
    <property type="evidence" value="ECO:0007669"/>
    <property type="project" value="InterPro"/>
</dbReference>
<keyword evidence="8 18" id="KW-0460">Magnesium</keyword>
<evidence type="ECO:0000256" key="1">
    <source>
        <dbReference type="ARBA" id="ARBA00001946"/>
    </source>
</evidence>
<feature type="domain" description="Nudix hydrolase" evidence="19">
    <location>
        <begin position="1"/>
        <end position="127"/>
    </location>
</feature>
<dbReference type="GO" id="GO:0035539">
    <property type="term" value="F:8-oxo-7,8-dihydrodeoxyguanosine triphosphate pyrophosphatase activity"/>
    <property type="evidence" value="ECO:0007669"/>
    <property type="project" value="UniProtKB-EC"/>
</dbReference>
<feature type="binding site" evidence="17">
    <location>
        <begin position="33"/>
        <end position="36"/>
    </location>
    <ligand>
        <name>8-oxo-dGTP</name>
        <dbReference type="ChEBI" id="CHEBI:77896"/>
    </ligand>
</feature>
<evidence type="ECO:0000256" key="11">
    <source>
        <dbReference type="ARBA" id="ARBA00036904"/>
    </source>
</evidence>
<protein>
    <recommendedName>
        <fullName evidence="13">8-oxo-dGTP diphosphatase</fullName>
        <ecNumber evidence="12">3.6.1.55</ecNumber>
    </recommendedName>
    <alternativeName>
        <fullName evidence="16">7,8-dihydro-8-oxoguanine-triphosphatase</fullName>
    </alternativeName>
    <alternativeName>
        <fullName evidence="15">Mutator protein MutT</fullName>
    </alternativeName>
    <alternativeName>
        <fullName evidence="14">dGTP pyrophosphohydrolase</fullName>
    </alternativeName>
</protein>
<comment type="catalytic activity">
    <reaction evidence="11">
        <text>8-oxo-GTP + H2O = 8-oxo-GMP + diphosphate + H(+)</text>
        <dbReference type="Rhea" id="RHEA:67616"/>
        <dbReference type="ChEBI" id="CHEBI:15377"/>
        <dbReference type="ChEBI" id="CHEBI:15378"/>
        <dbReference type="ChEBI" id="CHEBI:33019"/>
        <dbReference type="ChEBI" id="CHEBI:143553"/>
        <dbReference type="ChEBI" id="CHEBI:145694"/>
    </reaction>
</comment>
<dbReference type="Proteomes" id="UP001249020">
    <property type="component" value="Unassembled WGS sequence"/>
</dbReference>
<evidence type="ECO:0000256" key="13">
    <source>
        <dbReference type="ARBA" id="ARBA00040794"/>
    </source>
</evidence>
<dbReference type="PANTHER" id="PTHR47707:SF1">
    <property type="entry name" value="NUDIX HYDROLASE FAMILY PROTEIN"/>
    <property type="match status" value="1"/>
</dbReference>
<dbReference type="InterPro" id="IPR003561">
    <property type="entry name" value="Mutator_MutT"/>
</dbReference>
<dbReference type="SUPFAM" id="SSF55811">
    <property type="entry name" value="Nudix"/>
    <property type="match status" value="1"/>
</dbReference>
<dbReference type="FunFam" id="3.90.79.10:FF:000014">
    <property type="entry name" value="8-oxo-dGTP diphosphatase MutT"/>
    <property type="match status" value="1"/>
</dbReference>
<gene>
    <name evidence="20" type="primary">mutT</name>
    <name evidence="20" type="ORF">RM544_12010</name>
</gene>
<keyword evidence="21" id="KW-1185">Reference proteome</keyword>
<feature type="binding site" evidence="17">
    <location>
        <position position="118"/>
    </location>
    <ligand>
        <name>8-oxo-dGTP</name>
        <dbReference type="ChEBI" id="CHEBI:77896"/>
    </ligand>
</feature>
<evidence type="ECO:0000256" key="8">
    <source>
        <dbReference type="ARBA" id="ARBA00022842"/>
    </source>
</evidence>
<keyword evidence="3" id="KW-0515">Mutator protein</keyword>
<keyword evidence="9" id="KW-0234">DNA repair</keyword>
<dbReference type="GO" id="GO:0006260">
    <property type="term" value="P:DNA replication"/>
    <property type="evidence" value="ECO:0007669"/>
    <property type="project" value="UniProtKB-KW"/>
</dbReference>
<feature type="binding site" evidence="18">
    <location>
        <position position="56"/>
    </location>
    <ligand>
        <name>Mg(2+)</name>
        <dbReference type="ChEBI" id="CHEBI:18420"/>
    </ligand>
</feature>
<reference evidence="20 21" key="1">
    <citation type="submission" date="2023-09" db="EMBL/GenBank/DDBJ databases">
        <authorList>
            <person name="Rey-Velasco X."/>
        </authorList>
    </citation>
    <scope>NUCLEOTIDE SEQUENCE [LARGE SCALE GENOMIC DNA]</scope>
    <source>
        <strain evidence="20 21">W409</strain>
    </source>
</reference>
<evidence type="ECO:0000256" key="9">
    <source>
        <dbReference type="ARBA" id="ARBA00023204"/>
    </source>
</evidence>
<comment type="caution">
    <text evidence="20">The sequence shown here is derived from an EMBL/GenBank/DDBJ whole genome shotgun (WGS) entry which is preliminary data.</text>
</comment>
<evidence type="ECO:0000256" key="4">
    <source>
        <dbReference type="ARBA" id="ARBA00022705"/>
    </source>
</evidence>
<dbReference type="RefSeq" id="WP_311362030.1">
    <property type="nucleotide sequence ID" value="NZ_JAVRIE010000004.1"/>
</dbReference>
<evidence type="ECO:0000256" key="7">
    <source>
        <dbReference type="ARBA" id="ARBA00022801"/>
    </source>
</evidence>
<evidence type="ECO:0000256" key="5">
    <source>
        <dbReference type="ARBA" id="ARBA00022723"/>
    </source>
</evidence>
<dbReference type="EMBL" id="JAVRIE010000004">
    <property type="protein sequence ID" value="MDT0583267.1"/>
    <property type="molecule type" value="Genomic_DNA"/>
</dbReference>
<dbReference type="Pfam" id="PF14815">
    <property type="entry name" value="NUDIX_4"/>
    <property type="match status" value="1"/>
</dbReference>
<dbReference type="GO" id="GO:0044716">
    <property type="term" value="F:8-oxo-GDP phosphatase activity"/>
    <property type="evidence" value="ECO:0007669"/>
    <property type="project" value="TreeGrafter"/>
</dbReference>
<comment type="catalytic activity">
    <reaction evidence="10">
        <text>8-oxo-dGTP + H2O = 8-oxo-dGMP + diphosphate + H(+)</text>
        <dbReference type="Rhea" id="RHEA:31575"/>
        <dbReference type="ChEBI" id="CHEBI:15377"/>
        <dbReference type="ChEBI" id="CHEBI:15378"/>
        <dbReference type="ChEBI" id="CHEBI:33019"/>
        <dbReference type="ChEBI" id="CHEBI:63224"/>
        <dbReference type="ChEBI" id="CHEBI:77896"/>
        <dbReference type="EC" id="3.6.1.55"/>
    </reaction>
</comment>
<dbReference type="PROSITE" id="PS51462">
    <property type="entry name" value="NUDIX"/>
    <property type="match status" value="1"/>
</dbReference>
<evidence type="ECO:0000313" key="20">
    <source>
        <dbReference type="EMBL" id="MDT0583267.1"/>
    </source>
</evidence>
<comment type="cofactor">
    <cofactor evidence="1 18">
        <name>Mg(2+)</name>
        <dbReference type="ChEBI" id="CHEBI:18420"/>
    </cofactor>
</comment>
<dbReference type="NCBIfam" id="TIGR00586">
    <property type="entry name" value="mutt"/>
    <property type="match status" value="1"/>
</dbReference>
<evidence type="ECO:0000259" key="19">
    <source>
        <dbReference type="PROSITE" id="PS51462"/>
    </source>
</evidence>
<keyword evidence="5 18" id="KW-0479">Metal-binding</keyword>
<dbReference type="GO" id="GO:0006281">
    <property type="term" value="P:DNA repair"/>
    <property type="evidence" value="ECO:0007669"/>
    <property type="project" value="UniProtKB-KW"/>
</dbReference>
<dbReference type="PANTHER" id="PTHR47707">
    <property type="entry name" value="8-OXO-DGTP DIPHOSPHATASE"/>
    <property type="match status" value="1"/>
</dbReference>
<keyword evidence="6" id="KW-0227">DNA damage</keyword>
<dbReference type="AlphaFoldDB" id="A0AAW8R4H4"/>
<dbReference type="InterPro" id="IPR020476">
    <property type="entry name" value="Nudix_hydrolase"/>
</dbReference>
<dbReference type="InterPro" id="IPR020084">
    <property type="entry name" value="NUDIX_hydrolase_CS"/>
</dbReference>
<evidence type="ECO:0000256" key="14">
    <source>
        <dbReference type="ARBA" id="ARBA00041592"/>
    </source>
</evidence>
<evidence type="ECO:0000256" key="12">
    <source>
        <dbReference type="ARBA" id="ARBA00038905"/>
    </source>
</evidence>
<name>A0AAW8R4H4_9ALTE</name>
<evidence type="ECO:0000313" key="21">
    <source>
        <dbReference type="Proteomes" id="UP001249020"/>
    </source>
</evidence>
<comment type="similarity">
    <text evidence="2">Belongs to the Nudix hydrolase family.</text>
</comment>
<proteinExistence type="inferred from homology"/>
<dbReference type="CDD" id="cd03425">
    <property type="entry name" value="NUDIX_MutT_NudA_like"/>
    <property type="match status" value="1"/>
</dbReference>
<organism evidence="20 21">
    <name type="scientific">Brumicola blandensis</name>
    <dbReference type="NCBI Taxonomy" id="3075611"/>
    <lineage>
        <taxon>Bacteria</taxon>
        <taxon>Pseudomonadati</taxon>
        <taxon>Pseudomonadota</taxon>
        <taxon>Gammaproteobacteria</taxon>
        <taxon>Alteromonadales</taxon>
        <taxon>Alteromonadaceae</taxon>
        <taxon>Brumicola</taxon>
    </lineage>
</organism>
<feature type="binding site" evidence="17">
    <location>
        <position position="22"/>
    </location>
    <ligand>
        <name>8-oxo-dGTP</name>
        <dbReference type="ChEBI" id="CHEBI:77896"/>
    </ligand>
</feature>
<evidence type="ECO:0000256" key="10">
    <source>
        <dbReference type="ARBA" id="ARBA00035861"/>
    </source>
</evidence>
<evidence type="ECO:0000256" key="15">
    <source>
        <dbReference type="ARBA" id="ARBA00041979"/>
    </source>
</evidence>
<dbReference type="GO" id="GO:0046872">
    <property type="term" value="F:metal ion binding"/>
    <property type="evidence" value="ECO:0007669"/>
    <property type="project" value="UniProtKB-KW"/>
</dbReference>
<dbReference type="InterPro" id="IPR015797">
    <property type="entry name" value="NUDIX_hydrolase-like_dom_sf"/>
</dbReference>
<dbReference type="InterPro" id="IPR047127">
    <property type="entry name" value="MutT-like"/>
</dbReference>
<dbReference type="Gene3D" id="3.90.79.10">
    <property type="entry name" value="Nucleoside Triphosphate Pyrophosphohydrolase"/>
    <property type="match status" value="1"/>
</dbReference>
<dbReference type="EC" id="3.6.1.55" evidence="12"/>
<keyword evidence="4" id="KW-0235">DNA replication</keyword>
<dbReference type="PROSITE" id="PS00893">
    <property type="entry name" value="NUDIX_BOX"/>
    <property type="match status" value="1"/>
</dbReference>
<dbReference type="PRINTS" id="PR00502">
    <property type="entry name" value="NUDIXFAMILY"/>
</dbReference>
<feature type="binding site" evidence="18">
    <location>
        <position position="36"/>
    </location>
    <ligand>
        <name>Mg(2+)</name>
        <dbReference type="ChEBI" id="CHEBI:18420"/>
    </ligand>
</feature>
<feature type="binding site" evidence="17">
    <location>
        <position position="27"/>
    </location>
    <ligand>
        <name>8-oxo-dGTP</name>
        <dbReference type="ChEBI" id="CHEBI:77896"/>
    </ligand>
</feature>